<evidence type="ECO:0000256" key="2">
    <source>
        <dbReference type="ARBA" id="ARBA00022737"/>
    </source>
</evidence>
<dbReference type="Pfam" id="PF00168">
    <property type="entry name" value="C2"/>
    <property type="match status" value="1"/>
</dbReference>
<protein>
    <submittedName>
        <fullName evidence="4">SYT15 isoform 2</fullName>
    </submittedName>
</protein>
<organism evidence="4 5">
    <name type="scientific">Pan troglodytes</name>
    <name type="common">Chimpanzee</name>
    <dbReference type="NCBI Taxonomy" id="9598"/>
    <lineage>
        <taxon>Eukaryota</taxon>
        <taxon>Metazoa</taxon>
        <taxon>Chordata</taxon>
        <taxon>Craniata</taxon>
        <taxon>Vertebrata</taxon>
        <taxon>Euteleostomi</taxon>
        <taxon>Mammalia</taxon>
        <taxon>Eutheria</taxon>
        <taxon>Euarchontoglires</taxon>
        <taxon>Primates</taxon>
        <taxon>Haplorrhini</taxon>
        <taxon>Catarrhini</taxon>
        <taxon>Hominidae</taxon>
        <taxon>Pan</taxon>
    </lineage>
</organism>
<proteinExistence type="inferred from homology"/>
<name>A0A2J8ILL9_PANTR</name>
<dbReference type="SMART" id="SM00239">
    <property type="entry name" value="C2"/>
    <property type="match status" value="1"/>
</dbReference>
<evidence type="ECO:0000256" key="1">
    <source>
        <dbReference type="ARBA" id="ARBA00006996"/>
    </source>
</evidence>
<dbReference type="FunFam" id="2.60.40.150:FF:000162">
    <property type="entry name" value="Synaptotagmin-15"/>
    <property type="match status" value="1"/>
</dbReference>
<dbReference type="Gene3D" id="2.60.40.150">
    <property type="entry name" value="C2 domain"/>
    <property type="match status" value="1"/>
</dbReference>
<accession>A0A2J8ILL9</accession>
<dbReference type="InterPro" id="IPR047897">
    <property type="entry name" value="Synaptotagmin-15/17_C2A"/>
</dbReference>
<evidence type="ECO:0000259" key="3">
    <source>
        <dbReference type="PROSITE" id="PS50004"/>
    </source>
</evidence>
<comment type="caution">
    <text evidence="4">The sequence shown here is derived from an EMBL/GenBank/DDBJ whole genome shotgun (WGS) entry which is preliminary data.</text>
</comment>
<dbReference type="EMBL" id="NBAG03000770">
    <property type="protein sequence ID" value="PNI11426.1"/>
    <property type="molecule type" value="Genomic_DNA"/>
</dbReference>
<evidence type="ECO:0000313" key="4">
    <source>
        <dbReference type="EMBL" id="PNI11426.1"/>
    </source>
</evidence>
<dbReference type="PROSITE" id="PS50004">
    <property type="entry name" value="C2"/>
    <property type="match status" value="1"/>
</dbReference>
<dbReference type="Proteomes" id="UP000236370">
    <property type="component" value="Unassembled WGS sequence"/>
</dbReference>
<dbReference type="SUPFAM" id="SSF49562">
    <property type="entry name" value="C2 domain (Calcium/lipid-binding domain, CaLB)"/>
    <property type="match status" value="1"/>
</dbReference>
<dbReference type="InterPro" id="IPR000008">
    <property type="entry name" value="C2_dom"/>
</dbReference>
<gene>
    <name evidence="4" type="ORF">CK820_G0055461</name>
</gene>
<keyword evidence="2" id="KW-0677">Repeat</keyword>
<dbReference type="CDD" id="cd08390">
    <property type="entry name" value="C2A_Synaptotagmin-15-17"/>
    <property type="match status" value="1"/>
</dbReference>
<evidence type="ECO:0000313" key="5">
    <source>
        <dbReference type="Proteomes" id="UP000236370"/>
    </source>
</evidence>
<dbReference type="PANTHER" id="PTHR10024:SF234">
    <property type="entry name" value="SYNAPTOTAGMIN-15-RELATED"/>
    <property type="match status" value="1"/>
</dbReference>
<feature type="non-terminal residue" evidence="4">
    <location>
        <position position="136"/>
    </location>
</feature>
<dbReference type="AlphaFoldDB" id="A0A2J8ILL9"/>
<feature type="domain" description="C2" evidence="3">
    <location>
        <begin position="31"/>
        <end position="136"/>
    </location>
</feature>
<reference evidence="4 5" key="1">
    <citation type="submission" date="2017-12" db="EMBL/GenBank/DDBJ databases">
        <title>High-resolution comparative analysis of great ape genomes.</title>
        <authorList>
            <person name="Pollen A."/>
            <person name="Hastie A."/>
            <person name="Hormozdiari F."/>
            <person name="Dougherty M."/>
            <person name="Liu R."/>
            <person name="Chaisson M."/>
            <person name="Hoppe E."/>
            <person name="Hill C."/>
            <person name="Pang A."/>
            <person name="Hillier L."/>
            <person name="Baker C."/>
            <person name="Armstrong J."/>
            <person name="Shendure J."/>
            <person name="Paten B."/>
            <person name="Wilson R."/>
            <person name="Chao H."/>
            <person name="Schneider V."/>
            <person name="Ventura M."/>
            <person name="Kronenberg Z."/>
            <person name="Murali S."/>
            <person name="Gordon D."/>
            <person name="Cantsilieris S."/>
            <person name="Munson K."/>
            <person name="Nelson B."/>
            <person name="Raja A."/>
            <person name="Underwood J."/>
            <person name="Diekhans M."/>
            <person name="Fiddes I."/>
            <person name="Haussler D."/>
            <person name="Eichler E."/>
        </authorList>
    </citation>
    <scope>NUCLEOTIDE SEQUENCE [LARGE SCALE GENOMIC DNA]</scope>
    <source>
        <strain evidence="4">Yerkes chimp pedigree #C0471</strain>
    </source>
</reference>
<comment type="similarity">
    <text evidence="1">Belongs to the synaptotagmin family.</text>
</comment>
<dbReference type="InterPro" id="IPR035892">
    <property type="entry name" value="C2_domain_sf"/>
</dbReference>
<sequence>MAGDACMLGAINPELYKFPEDKSETDFPDGCLGRLWFSVEYEQEAERLLVGLIKAQHLQAPSETCSPLVKLYLLPDERRFLQSKTKRKTSNPQFDEHFIFQVSSKTVTQRVLKFSIYHVDRQRKHQLLGQVLFPLK</sequence>
<dbReference type="PANTHER" id="PTHR10024">
    <property type="entry name" value="SYNAPTOTAGMIN"/>
    <property type="match status" value="1"/>
</dbReference>